<evidence type="ECO:0000259" key="1">
    <source>
        <dbReference type="SMART" id="SM00382"/>
    </source>
</evidence>
<comment type="caution">
    <text evidence="2">The sequence shown here is derived from an EMBL/GenBank/DDBJ whole genome shotgun (WGS) entry which is preliminary data.</text>
</comment>
<accession>A0ABU1D961</accession>
<dbReference type="Gene3D" id="3.40.50.300">
    <property type="entry name" value="P-loop containing nucleotide triphosphate hydrolases"/>
    <property type="match status" value="1"/>
</dbReference>
<protein>
    <submittedName>
        <fullName evidence="2">AAA family ATPase</fullName>
    </submittedName>
</protein>
<dbReference type="Proteomes" id="UP001232156">
    <property type="component" value="Unassembled WGS sequence"/>
</dbReference>
<dbReference type="PANTHER" id="PTHR43718">
    <property type="entry name" value="LON PROTEASE"/>
    <property type="match status" value="1"/>
</dbReference>
<dbReference type="Pfam" id="PF00004">
    <property type="entry name" value="AAA"/>
    <property type="match status" value="1"/>
</dbReference>
<gene>
    <name evidence="2" type="ORF">Q8947_13420</name>
</gene>
<feature type="domain" description="AAA+ ATPase" evidence="1">
    <location>
        <begin position="364"/>
        <end position="514"/>
    </location>
</feature>
<keyword evidence="3" id="KW-1185">Reference proteome</keyword>
<evidence type="ECO:0000313" key="3">
    <source>
        <dbReference type="Proteomes" id="UP001232156"/>
    </source>
</evidence>
<evidence type="ECO:0000313" key="2">
    <source>
        <dbReference type="EMBL" id="MDR4126977.1"/>
    </source>
</evidence>
<reference evidence="2 3" key="1">
    <citation type="submission" date="2023-08" db="EMBL/GenBank/DDBJ databases">
        <title>Alcaligenaceae gen. nov., a novel taxon isolated from the sludge of Yixing Pesticide Factory.</title>
        <authorList>
            <person name="Ruan L."/>
        </authorList>
    </citation>
    <scope>NUCLEOTIDE SEQUENCE [LARGE SCALE GENOMIC DNA]</scope>
    <source>
        <strain evidence="2 3">LG-2</strain>
    </source>
</reference>
<dbReference type="RefSeq" id="WP_347287565.1">
    <property type="nucleotide sequence ID" value="NZ_JAUZQE010000046.1"/>
</dbReference>
<dbReference type="InterPro" id="IPR027417">
    <property type="entry name" value="P-loop_NTPase"/>
</dbReference>
<dbReference type="InterPro" id="IPR003959">
    <property type="entry name" value="ATPase_AAA_core"/>
</dbReference>
<proteinExistence type="predicted"/>
<dbReference type="EMBL" id="JAUZQE010000046">
    <property type="protein sequence ID" value="MDR4126977.1"/>
    <property type="molecule type" value="Genomic_DNA"/>
</dbReference>
<dbReference type="SUPFAM" id="SSF52540">
    <property type="entry name" value="P-loop containing nucleoside triphosphate hydrolases"/>
    <property type="match status" value="1"/>
</dbReference>
<dbReference type="InterPro" id="IPR027065">
    <property type="entry name" value="Lon_Prtase"/>
</dbReference>
<dbReference type="SMART" id="SM00382">
    <property type="entry name" value="AAA"/>
    <property type="match status" value="1"/>
</dbReference>
<organism evidence="2 3">
    <name type="scientific">Yanghanlia caeni</name>
    <dbReference type="NCBI Taxonomy" id="3064283"/>
    <lineage>
        <taxon>Bacteria</taxon>
        <taxon>Pseudomonadati</taxon>
        <taxon>Pseudomonadota</taxon>
        <taxon>Betaproteobacteria</taxon>
        <taxon>Burkholderiales</taxon>
        <taxon>Alcaligenaceae</taxon>
        <taxon>Yanghanlia</taxon>
    </lineage>
</organism>
<sequence>MSNESFEQTFDVSALDDEFEFAADTGAALENLPVDLNYDEFLMLLVARERTLPRRLETLRTQLLCLADDTQPDRLRARAAVAIGRNAQERKARFAELWFKQAMGYGSVVGVWETARQLLAEDKIEIVLGDALLPRLTRVRDVVNDRSDALAYCSPNVAEHWYKGAVMALDQMRKGFAGWERDDFEAAHNCVLCWLTLLPRVMPAALRRVSPTTEEMLAQRRHALDWLMPLWRAIDQNLSRHARREKRENAHRLRQMEAARLFLENGTTNDAVAREITPCEAERADSVVVVRGKIAASTDQQEAALLKQYERLREPVRLVQLPDSARLDEIARTLVAEFPWAADVVGRALSEPFARQRLGATRLGMRPLLLVGEPGSGKTRFAQRLSELLGTPNTVINMAGMSDVKVLKGLARGWAGNRPSRLVEFIEQTGVANPLFILDEVDKTGRHAHSMGGNPHDALLDLLEAGNARRYSDIYLMTECDLSHCMFVATANSLLALPRPLLSRFELAYFPAPGPEHTEVLVEGVMRDLEAAWALPAGAMSVSRVLIDRLRGLGPREIRRALVHHMGDSAADARYARH</sequence>
<dbReference type="InterPro" id="IPR003593">
    <property type="entry name" value="AAA+_ATPase"/>
</dbReference>
<name>A0ABU1D961_9BURK</name>
<dbReference type="PANTHER" id="PTHR43718:SF2">
    <property type="entry name" value="LON PROTEASE HOMOLOG, MITOCHONDRIAL"/>
    <property type="match status" value="1"/>
</dbReference>